<dbReference type="CDD" id="cd05262">
    <property type="entry name" value="SDR_a7"/>
    <property type="match status" value="1"/>
</dbReference>
<evidence type="ECO:0000313" key="2">
    <source>
        <dbReference type="EMBL" id="GAA4177396.1"/>
    </source>
</evidence>
<dbReference type="Proteomes" id="UP001501079">
    <property type="component" value="Unassembled WGS sequence"/>
</dbReference>
<dbReference type="PANTHER" id="PTHR48079:SF6">
    <property type="entry name" value="NAD(P)-BINDING DOMAIN-CONTAINING PROTEIN-RELATED"/>
    <property type="match status" value="1"/>
</dbReference>
<protein>
    <submittedName>
        <fullName evidence="2">SDR family oxidoreductase</fullName>
    </submittedName>
</protein>
<dbReference type="EMBL" id="BAABBW010000004">
    <property type="protein sequence ID" value="GAA4177396.1"/>
    <property type="molecule type" value="Genomic_DNA"/>
</dbReference>
<organism evidence="2 3">
    <name type="scientific">Gryllotalpicola koreensis</name>
    <dbReference type="NCBI Taxonomy" id="993086"/>
    <lineage>
        <taxon>Bacteria</taxon>
        <taxon>Bacillati</taxon>
        <taxon>Actinomycetota</taxon>
        <taxon>Actinomycetes</taxon>
        <taxon>Micrococcales</taxon>
        <taxon>Microbacteriaceae</taxon>
        <taxon>Gryllotalpicola</taxon>
    </lineage>
</organism>
<reference evidence="3" key="1">
    <citation type="journal article" date="2019" name="Int. J. Syst. Evol. Microbiol.">
        <title>The Global Catalogue of Microorganisms (GCM) 10K type strain sequencing project: providing services to taxonomists for standard genome sequencing and annotation.</title>
        <authorList>
            <consortium name="The Broad Institute Genomics Platform"/>
            <consortium name="The Broad Institute Genome Sequencing Center for Infectious Disease"/>
            <person name="Wu L."/>
            <person name="Ma J."/>
        </authorList>
    </citation>
    <scope>NUCLEOTIDE SEQUENCE [LARGE SCALE GENOMIC DNA]</scope>
    <source>
        <strain evidence="3">JCM 17591</strain>
    </source>
</reference>
<feature type="domain" description="NAD(P)-binding" evidence="1">
    <location>
        <begin position="7"/>
        <end position="118"/>
    </location>
</feature>
<dbReference type="InterPro" id="IPR016040">
    <property type="entry name" value="NAD(P)-bd_dom"/>
</dbReference>
<keyword evidence="3" id="KW-1185">Reference proteome</keyword>
<dbReference type="InterPro" id="IPR036291">
    <property type="entry name" value="NAD(P)-bd_dom_sf"/>
</dbReference>
<proteinExistence type="predicted"/>
<name>A0ABP8A463_9MICO</name>
<gene>
    <name evidence="2" type="ORF">GCM10022287_26140</name>
</gene>
<comment type="caution">
    <text evidence="2">The sequence shown here is derived from an EMBL/GenBank/DDBJ whole genome shotgun (WGS) entry which is preliminary data.</text>
</comment>
<sequence>MRVFVTGSGGHIGSAVVAELIEAGHEVVGLVRSEASADAVAALGAEPLRGDVNDVALLRTTAEAVDAVSHLAFDNVAAATGGVGAAADADRLVVRAFADALEGSDKAFIGIGMGRTGDEELDRRLEQNPRTFVSREVAEFAARGIRSILIAIPPVTHSDRDTHGFVPMLIDIARRTGVSGYIDEGQNLWPAVHTLDLAHLYRLALENAPAGAQLIGAAEPGIPVRDIAESIARHLGVPAASIPADTAAEHFAPFPFMGMDVTMPNEQTRALLDWDPTHLTLLEEIDSGHYFA</sequence>
<accession>A0ABP8A463</accession>
<evidence type="ECO:0000313" key="3">
    <source>
        <dbReference type="Proteomes" id="UP001501079"/>
    </source>
</evidence>
<evidence type="ECO:0000259" key="1">
    <source>
        <dbReference type="Pfam" id="PF13460"/>
    </source>
</evidence>
<dbReference type="Gene3D" id="3.40.50.720">
    <property type="entry name" value="NAD(P)-binding Rossmann-like Domain"/>
    <property type="match status" value="1"/>
</dbReference>
<dbReference type="RefSeq" id="WP_344755111.1">
    <property type="nucleotide sequence ID" value="NZ_BAABBW010000004.1"/>
</dbReference>
<dbReference type="PANTHER" id="PTHR48079">
    <property type="entry name" value="PROTEIN YEEZ"/>
    <property type="match status" value="1"/>
</dbReference>
<dbReference type="InterPro" id="IPR051783">
    <property type="entry name" value="NAD(P)-dependent_oxidoreduct"/>
</dbReference>
<dbReference type="Pfam" id="PF13460">
    <property type="entry name" value="NAD_binding_10"/>
    <property type="match status" value="1"/>
</dbReference>
<dbReference type="SUPFAM" id="SSF51735">
    <property type="entry name" value="NAD(P)-binding Rossmann-fold domains"/>
    <property type="match status" value="1"/>
</dbReference>